<dbReference type="OrthoDB" id="10021120at2759"/>
<name>A0A814XVV9_ADIRI</name>
<dbReference type="EMBL" id="CAJNOR010001926">
    <property type="protein sequence ID" value="CAF1221053.1"/>
    <property type="molecule type" value="Genomic_DNA"/>
</dbReference>
<keyword evidence="3" id="KW-1185">Reference proteome</keyword>
<protein>
    <submittedName>
        <fullName evidence="2">Uncharacterized protein</fullName>
    </submittedName>
</protein>
<dbReference type="EMBL" id="CAJNOJ010000016">
    <property type="protein sequence ID" value="CAF0820150.1"/>
    <property type="molecule type" value="Genomic_DNA"/>
</dbReference>
<evidence type="ECO:0000313" key="2">
    <source>
        <dbReference type="EMBL" id="CAF1221053.1"/>
    </source>
</evidence>
<evidence type="ECO:0000313" key="3">
    <source>
        <dbReference type="Proteomes" id="UP000663828"/>
    </source>
</evidence>
<dbReference type="AlphaFoldDB" id="A0A814XVV9"/>
<comment type="caution">
    <text evidence="2">The sequence shown here is derived from an EMBL/GenBank/DDBJ whole genome shotgun (WGS) entry which is preliminary data.</text>
</comment>
<dbReference type="Proteomes" id="UP000663828">
    <property type="component" value="Unassembled WGS sequence"/>
</dbReference>
<dbReference type="Proteomes" id="UP000663852">
    <property type="component" value="Unassembled WGS sequence"/>
</dbReference>
<reference evidence="2" key="1">
    <citation type="submission" date="2021-02" db="EMBL/GenBank/DDBJ databases">
        <authorList>
            <person name="Nowell W R."/>
        </authorList>
    </citation>
    <scope>NUCLEOTIDE SEQUENCE</scope>
</reference>
<sequence length="114" mass="13140">MDSTVVFDRSSSPPRFLIYQFGGREFQMYSKRSQSLLLGIYDIDTISLTIKGFVLSKTSSYHMEFLNQISSNVKDPSHLYESIDKITKQEELSMLFRVESKPYGDTDDTSEDDD</sequence>
<gene>
    <name evidence="1" type="ORF">EDS130_LOCUS5812</name>
    <name evidence="2" type="ORF">XAT740_LOCUS24711</name>
</gene>
<accession>A0A814XVV9</accession>
<organism evidence="2 3">
    <name type="scientific">Adineta ricciae</name>
    <name type="common">Rotifer</name>
    <dbReference type="NCBI Taxonomy" id="249248"/>
    <lineage>
        <taxon>Eukaryota</taxon>
        <taxon>Metazoa</taxon>
        <taxon>Spiralia</taxon>
        <taxon>Gnathifera</taxon>
        <taxon>Rotifera</taxon>
        <taxon>Eurotatoria</taxon>
        <taxon>Bdelloidea</taxon>
        <taxon>Adinetida</taxon>
        <taxon>Adinetidae</taxon>
        <taxon>Adineta</taxon>
    </lineage>
</organism>
<proteinExistence type="predicted"/>
<evidence type="ECO:0000313" key="1">
    <source>
        <dbReference type="EMBL" id="CAF0820150.1"/>
    </source>
</evidence>